<dbReference type="EMBL" id="QGNW01001299">
    <property type="protein sequence ID" value="RVW46714.1"/>
    <property type="molecule type" value="Genomic_DNA"/>
</dbReference>
<keyword evidence="3" id="KW-0949">S-adenosyl-L-methionine</keyword>
<dbReference type="PROSITE" id="PS51683">
    <property type="entry name" value="SAM_OMT_II"/>
    <property type="match status" value="1"/>
</dbReference>
<evidence type="ECO:0000256" key="1">
    <source>
        <dbReference type="ARBA" id="ARBA00022603"/>
    </source>
</evidence>
<evidence type="ECO:0000313" key="6">
    <source>
        <dbReference type="Proteomes" id="UP000288805"/>
    </source>
</evidence>
<keyword evidence="2 5" id="KW-0808">Transferase</keyword>
<dbReference type="Gene3D" id="3.40.50.150">
    <property type="entry name" value="Vaccinia Virus protein VP39"/>
    <property type="match status" value="2"/>
</dbReference>
<protein>
    <submittedName>
        <fullName evidence="5">Trans-resveratrol di-O-methyltransferase</fullName>
    </submittedName>
</protein>
<dbReference type="GO" id="GO:0032259">
    <property type="term" value="P:methylation"/>
    <property type="evidence" value="ECO:0007669"/>
    <property type="project" value="UniProtKB-KW"/>
</dbReference>
<dbReference type="PANTHER" id="PTHR11746">
    <property type="entry name" value="O-METHYLTRANSFERASE"/>
    <property type="match status" value="1"/>
</dbReference>
<dbReference type="SUPFAM" id="SSF53335">
    <property type="entry name" value="S-adenosyl-L-methionine-dependent methyltransferases"/>
    <property type="match status" value="1"/>
</dbReference>
<evidence type="ECO:0000256" key="2">
    <source>
        <dbReference type="ARBA" id="ARBA00022679"/>
    </source>
</evidence>
<dbReference type="GO" id="GO:0008171">
    <property type="term" value="F:O-methyltransferase activity"/>
    <property type="evidence" value="ECO:0007669"/>
    <property type="project" value="InterPro"/>
</dbReference>
<proteinExistence type="predicted"/>
<evidence type="ECO:0000259" key="4">
    <source>
        <dbReference type="Pfam" id="PF00891"/>
    </source>
</evidence>
<dbReference type="InterPro" id="IPR001077">
    <property type="entry name" value="COMT_C"/>
</dbReference>
<comment type="caution">
    <text evidence="5">The sequence shown here is derived from an EMBL/GenBank/DDBJ whole genome shotgun (WGS) entry which is preliminary data.</text>
</comment>
<feature type="domain" description="O-methyltransferase C-terminal" evidence="4">
    <location>
        <begin position="38"/>
        <end position="110"/>
    </location>
</feature>
<dbReference type="Pfam" id="PF00891">
    <property type="entry name" value="Methyltransf_2"/>
    <property type="match status" value="1"/>
</dbReference>
<keyword evidence="1 5" id="KW-0489">Methyltransferase</keyword>
<dbReference type="InterPro" id="IPR016461">
    <property type="entry name" value="COMT-like"/>
</dbReference>
<accession>A0A438EG73</accession>
<organism evidence="5 6">
    <name type="scientific">Vitis vinifera</name>
    <name type="common">Grape</name>
    <dbReference type="NCBI Taxonomy" id="29760"/>
    <lineage>
        <taxon>Eukaryota</taxon>
        <taxon>Viridiplantae</taxon>
        <taxon>Streptophyta</taxon>
        <taxon>Embryophyta</taxon>
        <taxon>Tracheophyta</taxon>
        <taxon>Spermatophyta</taxon>
        <taxon>Magnoliopsida</taxon>
        <taxon>eudicotyledons</taxon>
        <taxon>Gunneridae</taxon>
        <taxon>Pentapetalae</taxon>
        <taxon>rosids</taxon>
        <taxon>Vitales</taxon>
        <taxon>Vitaceae</taxon>
        <taxon>Viteae</taxon>
        <taxon>Vitis</taxon>
    </lineage>
</organism>
<dbReference type="Proteomes" id="UP000288805">
    <property type="component" value="Unassembled WGS sequence"/>
</dbReference>
<name>A0A438EG73_VITVI</name>
<dbReference type="AlphaFoldDB" id="A0A438EG73"/>
<evidence type="ECO:0000313" key="5">
    <source>
        <dbReference type="EMBL" id="RVW46714.1"/>
    </source>
</evidence>
<evidence type="ECO:0000256" key="3">
    <source>
        <dbReference type="ARBA" id="ARBA00022691"/>
    </source>
</evidence>
<dbReference type="InterPro" id="IPR029063">
    <property type="entry name" value="SAM-dependent_MTases_sf"/>
</dbReference>
<sequence>MGGQFGIMVAMNRGLTTSSTRAWPVMLAWSPSVLVKECKGAFEGLNSFVDVGGGTGTVAKTIVEAFPHLHGTVLDLPHVVADLQGSKNLTYLPGDMFEAIPPADAILLKTWRFQNKKGDEDESNVETQLFFDMLMMALLPGREREEKEWKKLFLDSGFSGYKITPILGLRSLIEVYP</sequence>
<reference evidence="5 6" key="1">
    <citation type="journal article" date="2018" name="PLoS Genet.">
        <title>Population sequencing reveals clonal diversity and ancestral inbreeding in the grapevine cultivar Chardonnay.</title>
        <authorList>
            <person name="Roach M.J."/>
            <person name="Johnson D.L."/>
            <person name="Bohlmann J."/>
            <person name="van Vuuren H.J."/>
            <person name="Jones S.J."/>
            <person name="Pretorius I.S."/>
            <person name="Schmidt S.A."/>
            <person name="Borneman A.R."/>
        </authorList>
    </citation>
    <scope>NUCLEOTIDE SEQUENCE [LARGE SCALE GENOMIC DNA]</scope>
    <source>
        <strain evidence="6">cv. Chardonnay</strain>
        <tissue evidence="5">Leaf</tissue>
    </source>
</reference>
<gene>
    <name evidence="5" type="primary">ROMT_3</name>
    <name evidence="5" type="ORF">CK203_084466</name>
</gene>